<dbReference type="NCBIfam" id="TIGR00486">
    <property type="entry name" value="YbgI_SA1388"/>
    <property type="match status" value="1"/>
</dbReference>
<keyword evidence="5" id="KW-1185">Reference proteome</keyword>
<dbReference type="AlphaFoldDB" id="A0A222P111"/>
<reference evidence="5" key="1">
    <citation type="submission" date="2016-07" db="EMBL/GenBank/DDBJ databases">
        <authorList>
            <person name="Florea S."/>
            <person name="Webb J.S."/>
            <person name="Jaromczyk J."/>
            <person name="Schardl C.L."/>
        </authorList>
    </citation>
    <scope>NUCLEOTIDE SEQUENCE [LARGE SCALE GENOMIC DNA]</scope>
    <source>
        <strain evidence="5">CDC-D5610</strain>
    </source>
</reference>
<accession>A0A222P111</accession>
<evidence type="ECO:0000256" key="1">
    <source>
        <dbReference type="ARBA" id="ARBA00006964"/>
    </source>
</evidence>
<keyword evidence="4" id="KW-0378">Hydrolase</keyword>
<dbReference type="OrthoDB" id="9800881at2"/>
<evidence type="ECO:0000313" key="5">
    <source>
        <dbReference type="Proteomes" id="UP000201728"/>
    </source>
</evidence>
<dbReference type="RefSeq" id="WP_094090574.1">
    <property type="nucleotide sequence ID" value="NZ_CP016397.1"/>
</dbReference>
<dbReference type="PANTHER" id="PTHR13799:SF14">
    <property type="entry name" value="GTP CYCLOHYDROLASE 1 TYPE 2 HOMOLOG"/>
    <property type="match status" value="1"/>
</dbReference>
<dbReference type="GO" id="GO:0046872">
    <property type="term" value="F:metal ion binding"/>
    <property type="evidence" value="ECO:0007669"/>
    <property type="project" value="UniProtKB-KW"/>
</dbReference>
<gene>
    <name evidence="4" type="primary">ybgI</name>
    <name evidence="4" type="ORF">clem_04840</name>
</gene>
<organism evidence="4 5">
    <name type="scientific">Legionella clemsonensis</name>
    <dbReference type="NCBI Taxonomy" id="1867846"/>
    <lineage>
        <taxon>Bacteria</taxon>
        <taxon>Pseudomonadati</taxon>
        <taxon>Pseudomonadota</taxon>
        <taxon>Gammaproteobacteria</taxon>
        <taxon>Legionellales</taxon>
        <taxon>Legionellaceae</taxon>
        <taxon>Legionella</taxon>
    </lineage>
</organism>
<keyword evidence="2 3" id="KW-0479">Metal-binding</keyword>
<feature type="binding site" evidence="3">
    <location>
        <position position="64"/>
    </location>
    <ligand>
        <name>a divalent metal cation</name>
        <dbReference type="ChEBI" id="CHEBI:60240"/>
        <label>2</label>
    </ligand>
</feature>
<dbReference type="InterPro" id="IPR036069">
    <property type="entry name" value="DUF34/NIF3_sf"/>
</dbReference>
<dbReference type="EC" id="3.5.4.16" evidence="4"/>
<dbReference type="EMBL" id="CP016397">
    <property type="protein sequence ID" value="ASQ45526.1"/>
    <property type="molecule type" value="Genomic_DNA"/>
</dbReference>
<dbReference type="Gene3D" id="3.40.1390.30">
    <property type="entry name" value="NIF3 (NGG1p interacting factor 3)-like"/>
    <property type="match status" value="2"/>
</dbReference>
<dbReference type="SUPFAM" id="SSF102705">
    <property type="entry name" value="NIF3 (NGG1p interacting factor 3)-like"/>
    <property type="match status" value="1"/>
</dbReference>
<comment type="similarity">
    <text evidence="1">Belongs to the GTP cyclohydrolase I type 2/NIF3 family.</text>
</comment>
<dbReference type="Proteomes" id="UP000201728">
    <property type="component" value="Chromosome"/>
</dbReference>
<feature type="binding site" evidence="3">
    <location>
        <position position="102"/>
    </location>
    <ligand>
        <name>a divalent metal cation</name>
        <dbReference type="ChEBI" id="CHEBI:60240"/>
        <label>1</label>
    </ligand>
</feature>
<dbReference type="PANTHER" id="PTHR13799">
    <property type="entry name" value="NGG1 INTERACTING FACTOR 3"/>
    <property type="match status" value="1"/>
</dbReference>
<dbReference type="Pfam" id="PF01784">
    <property type="entry name" value="DUF34_NIF3"/>
    <property type="match status" value="1"/>
</dbReference>
<name>A0A222P111_9GAMM</name>
<dbReference type="KEGG" id="lcd:clem_04840"/>
<dbReference type="InterPro" id="IPR002678">
    <property type="entry name" value="DUF34/NIF3"/>
</dbReference>
<dbReference type="GO" id="GO:0005737">
    <property type="term" value="C:cytoplasm"/>
    <property type="evidence" value="ECO:0007669"/>
    <property type="project" value="TreeGrafter"/>
</dbReference>
<evidence type="ECO:0000313" key="4">
    <source>
        <dbReference type="EMBL" id="ASQ45526.1"/>
    </source>
</evidence>
<evidence type="ECO:0000256" key="2">
    <source>
        <dbReference type="ARBA" id="ARBA00022723"/>
    </source>
</evidence>
<feature type="binding site" evidence="3">
    <location>
        <position position="65"/>
    </location>
    <ligand>
        <name>a divalent metal cation</name>
        <dbReference type="ChEBI" id="CHEBI:60240"/>
        <label>1</label>
    </ligand>
</feature>
<sequence length="252" mass="28326">MISRDKLACYLHEFLGCNNFNDYAPNGVQIEGRECIKRVCTAVTASAEIIEHAISLHADALLVHHGYFWRGEEPIITGMKRQRIAKLLRENISLLAYHLPLDCHPEIGNNACLARLFNIKSCRMHFAGKTPNLLWAGKLEQPTTTEEFLLQLHAKLGRLPLLIKGSSKSIHSVAWCSGAAQDFIEEACKLGVDAYISGEISERTYYQAKELGIHYFACGHHATERYGIQELGHHLASHFKLEHHFIDSANPV</sequence>
<dbReference type="GO" id="GO:0003934">
    <property type="term" value="F:GTP cyclohydrolase I activity"/>
    <property type="evidence" value="ECO:0007669"/>
    <property type="project" value="UniProtKB-EC"/>
</dbReference>
<protein>
    <submittedName>
        <fullName evidence="4">GTP cyclohydrolase 1 type 2</fullName>
        <ecNumber evidence="4">3.5.4.16</ecNumber>
    </submittedName>
</protein>
<evidence type="ECO:0000256" key="3">
    <source>
        <dbReference type="PIRSR" id="PIRSR602678-1"/>
    </source>
</evidence>
<feature type="binding site" evidence="3">
    <location>
        <position position="224"/>
    </location>
    <ligand>
        <name>a divalent metal cation</name>
        <dbReference type="ChEBI" id="CHEBI:60240"/>
        <label>1</label>
    </ligand>
</feature>
<proteinExistence type="inferred from homology"/>
<feature type="binding site" evidence="3">
    <location>
        <position position="220"/>
    </location>
    <ligand>
        <name>a divalent metal cation</name>
        <dbReference type="ChEBI" id="CHEBI:60240"/>
        <label>1</label>
    </ligand>
</feature>